<dbReference type="PROSITE" id="PS00022">
    <property type="entry name" value="EGF_1"/>
    <property type="match status" value="1"/>
</dbReference>
<feature type="chain" id="PRO_5037172396" evidence="2">
    <location>
        <begin position="28"/>
        <end position="142"/>
    </location>
</feature>
<feature type="domain" description="EGF-like" evidence="3">
    <location>
        <begin position="24"/>
        <end position="59"/>
    </location>
</feature>
<keyword evidence="4" id="KW-1185">Reference proteome</keyword>
<keyword evidence="1" id="KW-1015">Disulfide bond</keyword>
<accession>A0A914WK91</accession>
<dbReference type="InterPro" id="IPR000742">
    <property type="entry name" value="EGF"/>
</dbReference>
<dbReference type="AlphaFoldDB" id="A0A914WK91"/>
<dbReference type="Gene3D" id="2.10.25.10">
    <property type="entry name" value="Laminin"/>
    <property type="match status" value="1"/>
</dbReference>
<dbReference type="WBParaSite" id="PSAMB.scaffold4414size14712.g24227.t1">
    <property type="protein sequence ID" value="PSAMB.scaffold4414size14712.g24227.t1"/>
    <property type="gene ID" value="PSAMB.scaffold4414size14712.g24227"/>
</dbReference>
<dbReference type="PROSITE" id="PS50026">
    <property type="entry name" value="EGF_3"/>
    <property type="match status" value="1"/>
</dbReference>
<evidence type="ECO:0000313" key="4">
    <source>
        <dbReference type="Proteomes" id="UP000887566"/>
    </source>
</evidence>
<name>A0A914WK91_9BILA</name>
<sequence length="142" mass="16063">MYPLVSAVKCFIPFFLMLIVFRNEIDASKIICKNNGEQTTENSRIICQCPYPFTGLLCEDYACVNGLSTGDQYKPDSAFFNKRCLCDAGWTGELCETSLINRCGLNGRERRGKCMCQKNFVGDRCQFVSKCAHGQLYNGRYS</sequence>
<feature type="signal peptide" evidence="2">
    <location>
        <begin position="1"/>
        <end position="27"/>
    </location>
</feature>
<reference evidence="5" key="1">
    <citation type="submission" date="2022-11" db="UniProtKB">
        <authorList>
            <consortium name="WormBaseParasite"/>
        </authorList>
    </citation>
    <scope>IDENTIFICATION</scope>
</reference>
<protein>
    <submittedName>
        <fullName evidence="5">EGF-like domain-containing protein</fullName>
    </submittedName>
</protein>
<comment type="caution">
    <text evidence="1">Lacks conserved residue(s) required for the propagation of feature annotation.</text>
</comment>
<evidence type="ECO:0000256" key="2">
    <source>
        <dbReference type="SAM" id="SignalP"/>
    </source>
</evidence>
<evidence type="ECO:0000313" key="5">
    <source>
        <dbReference type="WBParaSite" id="PSAMB.scaffold4414size14712.g24227.t1"/>
    </source>
</evidence>
<evidence type="ECO:0000256" key="1">
    <source>
        <dbReference type="PROSITE-ProRule" id="PRU00076"/>
    </source>
</evidence>
<proteinExistence type="predicted"/>
<dbReference type="PROSITE" id="PS01186">
    <property type="entry name" value="EGF_2"/>
    <property type="match status" value="1"/>
</dbReference>
<keyword evidence="2" id="KW-0732">Signal</keyword>
<keyword evidence="1" id="KW-0245">EGF-like domain</keyword>
<evidence type="ECO:0000259" key="3">
    <source>
        <dbReference type="PROSITE" id="PS50026"/>
    </source>
</evidence>
<organism evidence="4 5">
    <name type="scientific">Plectus sambesii</name>
    <dbReference type="NCBI Taxonomy" id="2011161"/>
    <lineage>
        <taxon>Eukaryota</taxon>
        <taxon>Metazoa</taxon>
        <taxon>Ecdysozoa</taxon>
        <taxon>Nematoda</taxon>
        <taxon>Chromadorea</taxon>
        <taxon>Plectida</taxon>
        <taxon>Plectina</taxon>
        <taxon>Plectoidea</taxon>
        <taxon>Plectidae</taxon>
        <taxon>Plectus</taxon>
    </lineage>
</organism>
<dbReference type="Proteomes" id="UP000887566">
    <property type="component" value="Unplaced"/>
</dbReference>
<feature type="disulfide bond" evidence="1">
    <location>
        <begin position="49"/>
        <end position="58"/>
    </location>
</feature>